<comment type="caution">
    <text evidence="2">The sequence shown here is derived from an EMBL/GenBank/DDBJ whole genome shotgun (WGS) entry which is preliminary data.</text>
</comment>
<dbReference type="GO" id="GO:0008168">
    <property type="term" value="F:methyltransferase activity"/>
    <property type="evidence" value="ECO:0007669"/>
    <property type="project" value="UniProtKB-KW"/>
</dbReference>
<keyword evidence="3" id="KW-1185">Reference proteome</keyword>
<dbReference type="RefSeq" id="WP_116754791.1">
    <property type="nucleotide sequence ID" value="NZ_JBHUEX010000001.1"/>
</dbReference>
<evidence type="ECO:0000259" key="1">
    <source>
        <dbReference type="Pfam" id="PF18096"/>
    </source>
</evidence>
<sequence>MLPDEARQLLSSEGLALLDRIGGYGSASDVLRISTALRREGHPPDLIAAVLTQARLRQRAAAKFGPFADRMLFTEAGLEQATRLPVAALHAGRYRSAGLTRIGDLGCGIGGDAMAMAAIDLEVVAVDRDEVTAAFAAYNLAPFEGAEVRIGSAEETDLSGIDGVFLDPARRTAGHGGTSRLGPDDWSPSLGFAFGLGDRVPTGVKLAPGMDRELIPDGAEAEWVTIDGDTVELAVWFGALARPGVTRSAVVQSGGATARIDAPADTEDPEPRELGRYLHEPAGSVIRGRLIGDVARRLDAGLVHPGIAYLTGDRPSPDPLAASFEIREVLPLDERGVARTLRSLDIGTLEIKKRGVDIDPAQFRKRLGLRGPGQATLVLTRLGSRRVAIRADRLAPAAAQ</sequence>
<keyword evidence="2" id="KW-0808">Transferase</keyword>
<dbReference type="InterPro" id="IPR029063">
    <property type="entry name" value="SAM-dependent_MTases_sf"/>
</dbReference>
<gene>
    <name evidence="2" type="ORF">DDQ50_00520</name>
</gene>
<dbReference type="Pfam" id="PF18096">
    <property type="entry name" value="Thump_like"/>
    <property type="match status" value="1"/>
</dbReference>
<name>A0A2V1HTP2_9MICO</name>
<keyword evidence="2" id="KW-0489">Methyltransferase</keyword>
<dbReference type="OrthoDB" id="9810570at2"/>
<dbReference type="EMBL" id="QEOP01000001">
    <property type="protein sequence ID" value="PVZ95052.1"/>
    <property type="molecule type" value="Genomic_DNA"/>
</dbReference>
<feature type="domain" description="THUMP-like" evidence="1">
    <location>
        <begin position="322"/>
        <end position="392"/>
    </location>
</feature>
<organism evidence="2 3">
    <name type="scientific">Amnibacterium flavum</name>
    <dbReference type="NCBI Taxonomy" id="2173173"/>
    <lineage>
        <taxon>Bacteria</taxon>
        <taxon>Bacillati</taxon>
        <taxon>Actinomycetota</taxon>
        <taxon>Actinomycetes</taxon>
        <taxon>Micrococcales</taxon>
        <taxon>Microbacteriaceae</taxon>
        <taxon>Amnibacterium</taxon>
    </lineage>
</organism>
<evidence type="ECO:0000313" key="2">
    <source>
        <dbReference type="EMBL" id="PVZ95052.1"/>
    </source>
</evidence>
<dbReference type="CDD" id="cd02440">
    <property type="entry name" value="AdoMet_MTases"/>
    <property type="match status" value="1"/>
</dbReference>
<accession>A0A2V1HTP2</accession>
<dbReference type="Proteomes" id="UP000244893">
    <property type="component" value="Unassembled WGS sequence"/>
</dbReference>
<proteinExistence type="predicted"/>
<dbReference type="Gene3D" id="3.40.50.150">
    <property type="entry name" value="Vaccinia Virus protein VP39"/>
    <property type="match status" value="1"/>
</dbReference>
<dbReference type="SUPFAM" id="SSF53335">
    <property type="entry name" value="S-adenosyl-L-methionine-dependent methyltransferases"/>
    <property type="match status" value="1"/>
</dbReference>
<dbReference type="GO" id="GO:0032259">
    <property type="term" value="P:methylation"/>
    <property type="evidence" value="ECO:0007669"/>
    <property type="project" value="UniProtKB-KW"/>
</dbReference>
<dbReference type="InterPro" id="IPR041497">
    <property type="entry name" value="Thump-like"/>
</dbReference>
<protein>
    <submittedName>
        <fullName evidence="2">SAM-dependent methyltransferase</fullName>
    </submittedName>
</protein>
<dbReference type="AlphaFoldDB" id="A0A2V1HTP2"/>
<reference evidence="2 3" key="1">
    <citation type="submission" date="2018-05" db="EMBL/GenBank/DDBJ databases">
        <title>Amnibacterium sp. M8JJ-5, whole genome shotgun sequence.</title>
        <authorList>
            <person name="Tuo L."/>
        </authorList>
    </citation>
    <scope>NUCLEOTIDE SEQUENCE [LARGE SCALE GENOMIC DNA]</scope>
    <source>
        <strain evidence="2 3">M8JJ-5</strain>
    </source>
</reference>
<evidence type="ECO:0000313" key="3">
    <source>
        <dbReference type="Proteomes" id="UP000244893"/>
    </source>
</evidence>